<evidence type="ECO:0000313" key="2">
    <source>
        <dbReference type="EMBL" id="KAL3842964.1"/>
    </source>
</evidence>
<sequence>MTALRFSTSVTAQELTPTHQPSYSPPVIIQELTPHDSPQIFHLGHSTGADTFTTALRLSTCQSTGADTFMTALRFSTCHNTEADTYMTALRFSTSVRAQELTPT</sequence>
<proteinExistence type="predicted"/>
<protein>
    <submittedName>
        <fullName evidence="2">Uncharacterized protein</fullName>
    </submittedName>
</protein>
<dbReference type="AlphaFoldDB" id="A0ABD3U0K4"/>
<keyword evidence="3" id="KW-1185">Reference proteome</keyword>
<feature type="region of interest" description="Disordered" evidence="1">
    <location>
        <begin position="1"/>
        <end position="24"/>
    </location>
</feature>
<name>A0ABD3U0K4_SINWO</name>
<dbReference type="Proteomes" id="UP001634394">
    <property type="component" value="Unassembled WGS sequence"/>
</dbReference>
<gene>
    <name evidence="2" type="ORF">ACJMK2_020934</name>
</gene>
<evidence type="ECO:0000313" key="3">
    <source>
        <dbReference type="Proteomes" id="UP001634394"/>
    </source>
</evidence>
<comment type="caution">
    <text evidence="2">The sequence shown here is derived from an EMBL/GenBank/DDBJ whole genome shotgun (WGS) entry which is preliminary data.</text>
</comment>
<evidence type="ECO:0000256" key="1">
    <source>
        <dbReference type="SAM" id="MobiDB-lite"/>
    </source>
</evidence>
<accession>A0ABD3U0K4</accession>
<reference evidence="2 3" key="1">
    <citation type="submission" date="2024-11" db="EMBL/GenBank/DDBJ databases">
        <title>Chromosome-level genome assembly of the freshwater bivalve Anodonta woodiana.</title>
        <authorList>
            <person name="Chen X."/>
        </authorList>
    </citation>
    <scope>NUCLEOTIDE SEQUENCE [LARGE SCALE GENOMIC DNA]</scope>
    <source>
        <strain evidence="2">MN2024</strain>
        <tissue evidence="2">Gills</tissue>
    </source>
</reference>
<organism evidence="2 3">
    <name type="scientific">Sinanodonta woodiana</name>
    <name type="common">Chinese pond mussel</name>
    <name type="synonym">Anodonta woodiana</name>
    <dbReference type="NCBI Taxonomy" id="1069815"/>
    <lineage>
        <taxon>Eukaryota</taxon>
        <taxon>Metazoa</taxon>
        <taxon>Spiralia</taxon>
        <taxon>Lophotrochozoa</taxon>
        <taxon>Mollusca</taxon>
        <taxon>Bivalvia</taxon>
        <taxon>Autobranchia</taxon>
        <taxon>Heteroconchia</taxon>
        <taxon>Palaeoheterodonta</taxon>
        <taxon>Unionida</taxon>
        <taxon>Unionoidea</taxon>
        <taxon>Unionidae</taxon>
        <taxon>Unioninae</taxon>
        <taxon>Sinanodonta</taxon>
    </lineage>
</organism>
<dbReference type="EMBL" id="JBJQND010000017">
    <property type="protein sequence ID" value="KAL3842964.1"/>
    <property type="molecule type" value="Genomic_DNA"/>
</dbReference>
<feature type="compositionally biased region" description="Polar residues" evidence="1">
    <location>
        <begin position="1"/>
        <end position="22"/>
    </location>
</feature>